<keyword evidence="9" id="KW-1185">Reference proteome</keyword>
<evidence type="ECO:0000313" key="9">
    <source>
        <dbReference type="Proteomes" id="UP001106592"/>
    </source>
</evidence>
<reference evidence="8" key="2">
    <citation type="journal article" date="2023" name="Plant Pathol.">
        <title>Dismantling and reorganizing Pseudomonas marginalis sensu#lato.</title>
        <authorList>
            <person name="Sawada H."/>
            <person name="Fujikawa T."/>
            <person name="Satou M."/>
        </authorList>
    </citation>
    <scope>NUCLEOTIDE SEQUENCE</scope>
    <source>
        <strain evidence="8">MAFF 301350</strain>
    </source>
</reference>
<keyword evidence="2" id="KW-1003">Cell membrane</keyword>
<accession>A0A9Q2XH34</accession>
<comment type="subcellular location">
    <subcellularLocation>
        <location evidence="1">Cell membrane</location>
        <topology evidence="1">Multi-pass membrane protein</topology>
    </subcellularLocation>
</comment>
<protein>
    <submittedName>
        <fullName evidence="8">Type II secretion system F family protein</fullName>
    </submittedName>
</protein>
<feature type="transmembrane region" description="Helical" evidence="6">
    <location>
        <begin position="237"/>
        <end position="255"/>
    </location>
</feature>
<dbReference type="EMBL" id="JAHTBI010000015">
    <property type="protein sequence ID" value="MBV6286573.1"/>
    <property type="molecule type" value="Genomic_DNA"/>
</dbReference>
<evidence type="ECO:0000313" key="8">
    <source>
        <dbReference type="EMBL" id="MBV6286573.1"/>
    </source>
</evidence>
<reference evidence="8" key="1">
    <citation type="journal article" date="2022" name="Int. J. Syst. Evol. Microbiol.">
        <title>Pseudomonas aegrilactucae sp. nov. and Pseudomonas morbosilactucae sp. nov., pathogens causing bacterial rot of lettuce in Japan.</title>
        <authorList>
            <person name="Sawada H."/>
            <person name="Fujikawa T."/>
            <person name="Satou M."/>
        </authorList>
    </citation>
    <scope>NUCLEOTIDE SEQUENCE</scope>
    <source>
        <strain evidence="8">MAFF 301350</strain>
    </source>
</reference>
<feature type="domain" description="Type II secretion system protein GspF" evidence="7">
    <location>
        <begin position="129"/>
        <end position="254"/>
    </location>
</feature>
<dbReference type="GO" id="GO:0005886">
    <property type="term" value="C:plasma membrane"/>
    <property type="evidence" value="ECO:0007669"/>
    <property type="project" value="UniProtKB-SubCell"/>
</dbReference>
<sequence>MIGALLLGLFCLALLGVSIRLFYSGLRKSGNERIMQRLGQHQVPVAHSSPSRLGGLERVLLRAGFDWRTERLVMWLALWLLLAGVAGLFGGWPGALLAVVLGPVLLRLYLSWCYQRRVQQIIAQLPTLLDQCVRSLKAGRTLNDAVIGAIDAAREPLLGTLQRVKRNVHMGVSLDDAMSDLAQLYERDELRMFALGLRINHRYGGNASELLENLIKVIREREQGARQLRAMTGETRITAVVLAVLPVSVAGYFLLSNPHYLLTMWHDAVGQRLLFSAFVLQGLGCVVLWRMLRSI</sequence>
<feature type="transmembrane region" description="Helical" evidence="6">
    <location>
        <begin position="95"/>
        <end position="114"/>
    </location>
</feature>
<evidence type="ECO:0000256" key="3">
    <source>
        <dbReference type="ARBA" id="ARBA00022692"/>
    </source>
</evidence>
<gene>
    <name evidence="8" type="ORF">KUO17_05890</name>
</gene>
<feature type="transmembrane region" description="Helical" evidence="6">
    <location>
        <begin position="72"/>
        <end position="89"/>
    </location>
</feature>
<evidence type="ECO:0000256" key="5">
    <source>
        <dbReference type="ARBA" id="ARBA00023136"/>
    </source>
</evidence>
<comment type="caution">
    <text evidence="8">The sequence shown here is derived from an EMBL/GenBank/DDBJ whole genome shotgun (WGS) entry which is preliminary data.</text>
</comment>
<dbReference type="AlphaFoldDB" id="A0A9Q2XH34"/>
<dbReference type="PANTHER" id="PTHR35007:SF1">
    <property type="entry name" value="PILUS ASSEMBLY PROTEIN"/>
    <property type="match status" value="1"/>
</dbReference>
<dbReference type="Pfam" id="PF00482">
    <property type="entry name" value="T2SSF"/>
    <property type="match status" value="1"/>
</dbReference>
<organism evidence="8 9">
    <name type="scientific">Pseudomonas aegrilactucae</name>
    <dbReference type="NCBI Taxonomy" id="2854028"/>
    <lineage>
        <taxon>Bacteria</taxon>
        <taxon>Pseudomonadati</taxon>
        <taxon>Pseudomonadota</taxon>
        <taxon>Gammaproteobacteria</taxon>
        <taxon>Pseudomonadales</taxon>
        <taxon>Pseudomonadaceae</taxon>
        <taxon>Pseudomonas</taxon>
    </lineage>
</organism>
<dbReference type="RefSeq" id="WP_217974247.1">
    <property type="nucleotide sequence ID" value="NZ_JAHTBI010000015.1"/>
</dbReference>
<evidence type="ECO:0000259" key="7">
    <source>
        <dbReference type="Pfam" id="PF00482"/>
    </source>
</evidence>
<keyword evidence="3 6" id="KW-0812">Transmembrane</keyword>
<feature type="transmembrane region" description="Helical" evidence="6">
    <location>
        <begin position="275"/>
        <end position="292"/>
    </location>
</feature>
<dbReference type="Proteomes" id="UP001106592">
    <property type="component" value="Unassembled WGS sequence"/>
</dbReference>
<dbReference type="InterPro" id="IPR018076">
    <property type="entry name" value="T2SS_GspF_dom"/>
</dbReference>
<keyword evidence="5 6" id="KW-0472">Membrane</keyword>
<name>A0A9Q2XH34_9PSED</name>
<proteinExistence type="predicted"/>
<dbReference type="PANTHER" id="PTHR35007">
    <property type="entry name" value="INTEGRAL MEMBRANE PROTEIN-RELATED"/>
    <property type="match status" value="1"/>
</dbReference>
<evidence type="ECO:0000256" key="6">
    <source>
        <dbReference type="SAM" id="Phobius"/>
    </source>
</evidence>
<evidence type="ECO:0000256" key="4">
    <source>
        <dbReference type="ARBA" id="ARBA00022989"/>
    </source>
</evidence>
<evidence type="ECO:0000256" key="1">
    <source>
        <dbReference type="ARBA" id="ARBA00004651"/>
    </source>
</evidence>
<keyword evidence="4 6" id="KW-1133">Transmembrane helix</keyword>
<feature type="transmembrane region" description="Helical" evidence="6">
    <location>
        <begin position="6"/>
        <end position="23"/>
    </location>
</feature>
<evidence type="ECO:0000256" key="2">
    <source>
        <dbReference type="ARBA" id="ARBA00022475"/>
    </source>
</evidence>